<dbReference type="Proteomes" id="UP000887572">
    <property type="component" value="Unplaced"/>
</dbReference>
<sequence>MGNRRRALETRRSNRKKGTVPEAKAKKRWHRVRRSSVSSSVSVRLQLHFARCSRSTKWGTTADDQTDSYSDLSDLDVFSSSEGGDESADHHQQQQQRKKNAHEDGGGVKATGEEKKKKKRHNHRQQQQHSLDTFITAAFAHRDLTPPELALGYALRQHCREQNDTANKRYYVFPRAGRVFERLDG</sequence>
<accession>A0A914GZK1</accession>
<feature type="compositionally biased region" description="Low complexity" evidence="1">
    <location>
        <begin position="35"/>
        <end position="44"/>
    </location>
</feature>
<protein>
    <submittedName>
        <fullName evidence="3">Uncharacterized protein</fullName>
    </submittedName>
</protein>
<feature type="compositionally biased region" description="Basic residues" evidence="1">
    <location>
        <begin position="25"/>
        <end position="34"/>
    </location>
</feature>
<evidence type="ECO:0000313" key="3">
    <source>
        <dbReference type="WBParaSite" id="Gr19_v10_g12807.t2"/>
    </source>
</evidence>
<proteinExistence type="predicted"/>
<feature type="compositionally biased region" description="Low complexity" evidence="1">
    <location>
        <begin position="67"/>
        <end position="81"/>
    </location>
</feature>
<dbReference type="WBParaSite" id="Gr19_v10_g12807.t2">
    <property type="protein sequence ID" value="Gr19_v10_g12807.t2"/>
    <property type="gene ID" value="Gr19_v10_g12807"/>
</dbReference>
<evidence type="ECO:0000256" key="1">
    <source>
        <dbReference type="SAM" id="MobiDB-lite"/>
    </source>
</evidence>
<feature type="compositionally biased region" description="Basic and acidic residues" evidence="1">
    <location>
        <begin position="1"/>
        <end position="12"/>
    </location>
</feature>
<keyword evidence="2" id="KW-1185">Reference proteome</keyword>
<evidence type="ECO:0000313" key="2">
    <source>
        <dbReference type="Proteomes" id="UP000887572"/>
    </source>
</evidence>
<name>A0A914GZK1_GLORO</name>
<dbReference type="AlphaFoldDB" id="A0A914GZK1"/>
<feature type="compositionally biased region" description="Basic and acidic residues" evidence="1">
    <location>
        <begin position="101"/>
        <end position="115"/>
    </location>
</feature>
<feature type="region of interest" description="Disordered" evidence="1">
    <location>
        <begin position="1"/>
        <end position="129"/>
    </location>
</feature>
<feature type="compositionally biased region" description="Basic residues" evidence="1">
    <location>
        <begin position="116"/>
        <end position="126"/>
    </location>
</feature>
<reference evidence="3" key="1">
    <citation type="submission" date="2022-11" db="UniProtKB">
        <authorList>
            <consortium name="WormBaseParasite"/>
        </authorList>
    </citation>
    <scope>IDENTIFICATION</scope>
</reference>
<organism evidence="2 3">
    <name type="scientific">Globodera rostochiensis</name>
    <name type="common">Golden nematode worm</name>
    <name type="synonym">Heterodera rostochiensis</name>
    <dbReference type="NCBI Taxonomy" id="31243"/>
    <lineage>
        <taxon>Eukaryota</taxon>
        <taxon>Metazoa</taxon>
        <taxon>Ecdysozoa</taxon>
        <taxon>Nematoda</taxon>
        <taxon>Chromadorea</taxon>
        <taxon>Rhabditida</taxon>
        <taxon>Tylenchina</taxon>
        <taxon>Tylenchomorpha</taxon>
        <taxon>Tylenchoidea</taxon>
        <taxon>Heteroderidae</taxon>
        <taxon>Heteroderinae</taxon>
        <taxon>Globodera</taxon>
    </lineage>
</organism>